<dbReference type="Gene3D" id="3.30.1490.40">
    <property type="match status" value="1"/>
</dbReference>
<evidence type="ECO:0000256" key="1">
    <source>
        <dbReference type="SAM" id="MobiDB-lite"/>
    </source>
</evidence>
<feature type="compositionally biased region" description="Basic and acidic residues" evidence="1">
    <location>
        <begin position="460"/>
        <end position="469"/>
    </location>
</feature>
<protein>
    <submittedName>
        <fullName evidence="3">PERQ amino acid-rich with GYF domain-containing protein</fullName>
    </submittedName>
</protein>
<dbReference type="SMART" id="SM00444">
    <property type="entry name" value="GYF"/>
    <property type="match status" value="1"/>
</dbReference>
<dbReference type="GO" id="GO:0005829">
    <property type="term" value="C:cytosol"/>
    <property type="evidence" value="ECO:0007669"/>
    <property type="project" value="TreeGrafter"/>
</dbReference>
<feature type="compositionally biased region" description="Basic and acidic residues" evidence="1">
    <location>
        <begin position="391"/>
        <end position="403"/>
    </location>
</feature>
<feature type="compositionally biased region" description="Basic and acidic residues" evidence="1">
    <location>
        <begin position="846"/>
        <end position="878"/>
    </location>
</feature>
<dbReference type="CDD" id="cd00072">
    <property type="entry name" value="GYF"/>
    <property type="match status" value="1"/>
</dbReference>
<dbReference type="PROSITE" id="PS50829">
    <property type="entry name" value="GYF"/>
    <property type="match status" value="1"/>
</dbReference>
<gene>
    <name evidence="3" type="ORF">MGAL_10B014791</name>
</gene>
<dbReference type="PANTHER" id="PTHR14445:SF36">
    <property type="entry name" value="FI03272P-RELATED"/>
    <property type="match status" value="1"/>
</dbReference>
<accession>A0A8B6E2A2</accession>
<dbReference type="OrthoDB" id="48509at2759"/>
<feature type="compositionally biased region" description="Polar residues" evidence="1">
    <location>
        <begin position="962"/>
        <end position="976"/>
    </location>
</feature>
<feature type="compositionally biased region" description="Low complexity" evidence="1">
    <location>
        <begin position="1077"/>
        <end position="1092"/>
    </location>
</feature>
<dbReference type="SUPFAM" id="SSF55277">
    <property type="entry name" value="GYF domain"/>
    <property type="match status" value="1"/>
</dbReference>
<dbReference type="InterPro" id="IPR035445">
    <property type="entry name" value="GYF-like_dom_sf"/>
</dbReference>
<dbReference type="Pfam" id="PF02213">
    <property type="entry name" value="GYF"/>
    <property type="match status" value="1"/>
</dbReference>
<feature type="region of interest" description="Disordered" evidence="1">
    <location>
        <begin position="1169"/>
        <end position="1252"/>
    </location>
</feature>
<feature type="compositionally biased region" description="Polar residues" evidence="1">
    <location>
        <begin position="663"/>
        <end position="692"/>
    </location>
</feature>
<name>A0A8B6E2A2_MYTGA</name>
<feature type="region of interest" description="Disordered" evidence="1">
    <location>
        <begin position="456"/>
        <end position="475"/>
    </location>
</feature>
<feature type="region of interest" description="Disordered" evidence="1">
    <location>
        <begin position="1"/>
        <end position="29"/>
    </location>
</feature>
<feature type="compositionally biased region" description="Basic and acidic residues" evidence="1">
    <location>
        <begin position="152"/>
        <end position="162"/>
    </location>
</feature>
<feature type="compositionally biased region" description="Low complexity" evidence="1">
    <location>
        <begin position="996"/>
        <end position="1025"/>
    </location>
</feature>
<sequence>MADTLNFGPEWLRALSDGNNPGTPPPSPGIIGKYKLADYRYGKEEMLALNNPNHTEPLEEIKKFTYIYVEKPQEPITMQSLSEEEQRLMSQSVNSTAVLRMFGRGGPPGVRGGRGGIERGRGRGRGRGESGFLQRGMSAEEGGGFGRPPTHSRSDGWEEVGAKRNYNPRFDEEGGPQRQFHRSLSNENWRDRGGEHEEDDGDWRKAGSKWNIRAHSIILLSDTRGNWREPINRGDRGGFDERPQPNGIPRAGFDKGRQYQRNRISESWDEDDNMPEWSMPDTTGDDVGTFDSSGAFVSTKKKPGEKGSENHERREPHTETSEKKDNVKHKSPDKPKVETKVETDKVKRPPPNLENRQNKSENANKRTLEPRENKTVTSESPGQSSKPVNSRQKENNNEVKVSKENNSAQNDFSKSEATMKNEETNVSLKKEKVEAETLARLQAAAENVVLSAMTAEDDEKEKMVPRPAKDSTALPSDHEDALKWFYKDPQGDMQGPFTPNEMAEWFSAGYFTMNLQVKRGIDEKISPLGELIKSWGRVPFLPGPSPPPALNTPTSQATADQQEQMKALQQMLVQQQMMQQQFLMRQLQMQQIQQVMQQLQENDQFKNLPPLQQQQLAMQLMLKQSPVPIIPPQTQMQNLSPSRSPPTESVSPSNPSHPAFHRSASQPNTASEESIWDTTTKQKMGQWSQPTSVWDLDSKAAMTNTDLEMQIEKARKEKEELDRIRQEKDEEERRIQEELKRHQEEMIKQQEELRRQKEDVERQKIEIEKQRQLELQRFEEVRRQNQEEEERKRREVEEEERRRKEDQMRKEEQMRQKQEEAVRRKREEDMRREEEMRQQQRQMMEQQHKQREMEEQQKQQQEMQRRQEEARQQQELHRQKQQQEALKRLQQEQMANIQLPQHAQWASQQQQQSLEQQRAKSLLEIQEQEEIERQRQEEIQRQVEAQRQQQQAILQQQQQQKSWSGQIFPTQQSSKSLIEIQEEQARQLDKERQRKQQQQQTQAKNLSISAASAWSASAQSSHWASEGAWGNQARSQNGSGSLGFWDDAIISSKRAPASSNKNVQGNPTEFPALKGGKPVNTPTVPVTKPQKQSKMKKEEEAVQRLFKQPKPQEDGFSHWCEIALKRLDTSVDIPTFVAFLSEVESPYEVHDYVRSYLGESKSSKDFAKQFLEKRSQTRNKAKPPVVEESIWGPAPARDYRQQTNQTSDTDSQKNKGGKKKKKMMKLDSSILGFTVSADPERKNVGEMEDDGK</sequence>
<feature type="region of interest" description="Disordered" evidence="1">
    <location>
        <begin position="1055"/>
        <end position="1099"/>
    </location>
</feature>
<reference evidence="3" key="1">
    <citation type="submission" date="2018-11" db="EMBL/GenBank/DDBJ databases">
        <authorList>
            <person name="Alioto T."/>
            <person name="Alioto T."/>
        </authorList>
    </citation>
    <scope>NUCLEOTIDE SEQUENCE</scope>
</reference>
<feature type="compositionally biased region" description="Basic and acidic residues" evidence="1">
    <location>
        <begin position="983"/>
        <end position="994"/>
    </location>
</feature>
<dbReference type="InterPro" id="IPR003169">
    <property type="entry name" value="GYF"/>
</dbReference>
<evidence type="ECO:0000313" key="4">
    <source>
        <dbReference type="Proteomes" id="UP000596742"/>
    </source>
</evidence>
<feature type="domain" description="GYF" evidence="2">
    <location>
        <begin position="481"/>
        <end position="529"/>
    </location>
</feature>
<evidence type="ECO:0000259" key="2">
    <source>
        <dbReference type="PROSITE" id="PS50829"/>
    </source>
</evidence>
<organism evidence="3 4">
    <name type="scientific">Mytilus galloprovincialis</name>
    <name type="common">Mediterranean mussel</name>
    <dbReference type="NCBI Taxonomy" id="29158"/>
    <lineage>
        <taxon>Eukaryota</taxon>
        <taxon>Metazoa</taxon>
        <taxon>Spiralia</taxon>
        <taxon>Lophotrochozoa</taxon>
        <taxon>Mollusca</taxon>
        <taxon>Bivalvia</taxon>
        <taxon>Autobranchia</taxon>
        <taxon>Pteriomorphia</taxon>
        <taxon>Mytilida</taxon>
        <taxon>Mytiloidea</taxon>
        <taxon>Mytilidae</taxon>
        <taxon>Mytilinae</taxon>
        <taxon>Mytilus</taxon>
    </lineage>
</organism>
<feature type="region of interest" description="Disordered" evidence="1">
    <location>
        <begin position="714"/>
        <end position="895"/>
    </location>
</feature>
<feature type="region of interest" description="Disordered" evidence="1">
    <location>
        <begin position="103"/>
        <end position="207"/>
    </location>
</feature>
<feature type="compositionally biased region" description="Polar residues" evidence="1">
    <location>
        <begin position="632"/>
        <end position="656"/>
    </location>
</feature>
<comment type="caution">
    <text evidence="3">The sequence shown here is derived from an EMBL/GenBank/DDBJ whole genome shotgun (WGS) entry which is preliminary data.</text>
</comment>
<dbReference type="AlphaFoldDB" id="A0A8B6E2A2"/>
<dbReference type="PANTHER" id="PTHR14445">
    <property type="entry name" value="GRB10 INTERACTING GYF PROTEIN"/>
    <property type="match status" value="1"/>
</dbReference>
<keyword evidence="4" id="KW-1185">Reference proteome</keyword>
<feature type="region of interest" description="Disordered" evidence="1">
    <location>
        <begin position="900"/>
        <end position="919"/>
    </location>
</feature>
<dbReference type="InterPro" id="IPR051640">
    <property type="entry name" value="GRB10-interact_GYF"/>
</dbReference>
<feature type="compositionally biased region" description="Gly residues" evidence="1">
    <location>
        <begin position="103"/>
        <end position="115"/>
    </location>
</feature>
<feature type="compositionally biased region" description="Basic and acidic residues" evidence="1">
    <location>
        <begin position="714"/>
        <end position="838"/>
    </location>
</feature>
<feature type="compositionally biased region" description="Basic and acidic residues" evidence="1">
    <location>
        <begin position="225"/>
        <end position="243"/>
    </location>
</feature>
<feature type="region of interest" description="Disordered" evidence="1">
    <location>
        <begin position="630"/>
        <end position="696"/>
    </location>
</feature>
<feature type="region of interest" description="Disordered" evidence="1">
    <location>
        <begin position="223"/>
        <end position="428"/>
    </location>
</feature>
<feature type="compositionally biased region" description="Low complexity" evidence="1">
    <location>
        <begin position="900"/>
        <end position="916"/>
    </location>
</feature>
<feature type="compositionally biased region" description="Basic and acidic residues" evidence="1">
    <location>
        <begin position="302"/>
        <end position="347"/>
    </location>
</feature>
<evidence type="ECO:0000313" key="3">
    <source>
        <dbReference type="EMBL" id="VDI28584.1"/>
    </source>
</evidence>
<dbReference type="Proteomes" id="UP000596742">
    <property type="component" value="Unassembled WGS sequence"/>
</dbReference>
<feature type="compositionally biased region" description="Basic and acidic residues" evidence="1">
    <location>
        <begin position="356"/>
        <end position="374"/>
    </location>
</feature>
<feature type="compositionally biased region" description="Polar residues" evidence="1">
    <location>
        <begin position="1057"/>
        <end position="1067"/>
    </location>
</feature>
<dbReference type="EMBL" id="UYJE01004510">
    <property type="protein sequence ID" value="VDI28584.1"/>
    <property type="molecule type" value="Genomic_DNA"/>
</dbReference>
<feature type="region of interest" description="Disordered" evidence="1">
    <location>
        <begin position="962"/>
        <end position="1036"/>
    </location>
</feature>
<proteinExistence type="predicted"/>
<feature type="compositionally biased region" description="Polar residues" evidence="1">
    <location>
        <begin position="375"/>
        <end position="390"/>
    </location>
</feature>
<feature type="compositionally biased region" description="Basic and acidic residues" evidence="1">
    <location>
        <begin position="1238"/>
        <end position="1252"/>
    </location>
</feature>
<feature type="compositionally biased region" description="Basic and acidic residues" evidence="1">
    <location>
        <begin position="413"/>
        <end position="428"/>
    </location>
</feature>